<dbReference type="GO" id="GO:0006351">
    <property type="term" value="P:DNA-templated transcription"/>
    <property type="evidence" value="ECO:0007669"/>
    <property type="project" value="InterPro"/>
</dbReference>
<dbReference type="Pfam" id="PF08223">
    <property type="entry name" value="PaaX_C"/>
    <property type="match status" value="1"/>
</dbReference>
<dbReference type="PANTHER" id="PTHR30319">
    <property type="entry name" value="PHENYLACETIC ACID REGULATOR-RELATED TRANSCRIPTIONAL REPRESSOR"/>
    <property type="match status" value="1"/>
</dbReference>
<dbReference type="Proteomes" id="UP000248214">
    <property type="component" value="Unassembled WGS sequence"/>
</dbReference>
<dbReference type="PANTHER" id="PTHR30319:SF1">
    <property type="entry name" value="TRANSCRIPTIONAL REPRESSOR PAAX"/>
    <property type="match status" value="1"/>
</dbReference>
<evidence type="ECO:0000259" key="2">
    <source>
        <dbReference type="Pfam" id="PF08223"/>
    </source>
</evidence>
<dbReference type="InterPro" id="IPR036388">
    <property type="entry name" value="WH-like_DNA-bd_sf"/>
</dbReference>
<dbReference type="InterPro" id="IPR036390">
    <property type="entry name" value="WH_DNA-bd_sf"/>
</dbReference>
<evidence type="ECO:0000259" key="3">
    <source>
        <dbReference type="Pfam" id="PF20803"/>
    </source>
</evidence>
<accession>A0A323TIA0</accession>
<organism evidence="4 5">
    <name type="scientific">Salipaludibacillus keqinensis</name>
    <dbReference type="NCBI Taxonomy" id="2045207"/>
    <lineage>
        <taxon>Bacteria</taxon>
        <taxon>Bacillati</taxon>
        <taxon>Bacillota</taxon>
        <taxon>Bacilli</taxon>
        <taxon>Bacillales</taxon>
        <taxon>Bacillaceae</taxon>
    </lineage>
</organism>
<evidence type="ECO:0000259" key="1">
    <source>
        <dbReference type="Pfam" id="PF07848"/>
    </source>
</evidence>
<keyword evidence="5" id="KW-1185">Reference proteome</keyword>
<evidence type="ECO:0000313" key="5">
    <source>
        <dbReference type="Proteomes" id="UP000248214"/>
    </source>
</evidence>
<dbReference type="Gene3D" id="3.30.70.2650">
    <property type="match status" value="1"/>
</dbReference>
<reference evidence="4 5" key="1">
    <citation type="submission" date="2017-10" db="EMBL/GenBank/DDBJ databases">
        <title>Bacillus sp. nov., a halophilic bacterium isolated from a Keqin Lake.</title>
        <authorList>
            <person name="Wang H."/>
        </authorList>
    </citation>
    <scope>NUCLEOTIDE SEQUENCE [LARGE SCALE GENOMIC DNA]</scope>
    <source>
        <strain evidence="4 5">KQ-12</strain>
    </source>
</reference>
<dbReference type="RefSeq" id="WP_110608485.1">
    <property type="nucleotide sequence ID" value="NZ_PDOD01000001.1"/>
</dbReference>
<dbReference type="SUPFAM" id="SSF46785">
    <property type="entry name" value="Winged helix' DNA-binding domain"/>
    <property type="match status" value="1"/>
</dbReference>
<gene>
    <name evidence="4" type="primary">paaX</name>
    <name evidence="4" type="ORF">CR194_04825</name>
</gene>
<dbReference type="Gene3D" id="1.20.58.1460">
    <property type="match status" value="1"/>
</dbReference>
<protein>
    <submittedName>
        <fullName evidence="4">Phenylacetic acid degradation operon negative regulatory protein PaaX</fullName>
    </submittedName>
</protein>
<dbReference type="InterPro" id="IPR012906">
    <property type="entry name" value="PaaX-like_N"/>
</dbReference>
<feature type="domain" description="Transcriptional repressor PaaX-like C-terminal" evidence="2">
    <location>
        <begin position="177"/>
        <end position="269"/>
    </location>
</feature>
<dbReference type="OrthoDB" id="2270427at2"/>
<dbReference type="EMBL" id="PDOD01000001">
    <property type="protein sequence ID" value="PYZ94852.1"/>
    <property type="molecule type" value="Genomic_DNA"/>
</dbReference>
<dbReference type="PIRSF" id="PIRSF020623">
    <property type="entry name" value="PaaX"/>
    <property type="match status" value="1"/>
</dbReference>
<dbReference type="InterPro" id="IPR013225">
    <property type="entry name" value="PaaX_C"/>
</dbReference>
<dbReference type="Pfam" id="PF20803">
    <property type="entry name" value="PaaX_M"/>
    <property type="match status" value="1"/>
</dbReference>
<sequence>MEKTLNTRSMIFTLYGDYIRHYGNVIWIGNLIRLLKEFGHNEQSVRAAISRMSKQNWLQSEKKGNKSYYSLTDQGKSRMEEAAKRIYKLEPSSWDGEWRILVYNIPEKKRHIRDELRQELVWSGFGLLSNSCWITPNPLETEVNNLIEKYDISSYVSFFRGTKEDQGDPKQQVEKCWNIDEINERYANFIEKYSQKYIIDKNKIEQGKMSDGSCFVERTLLVHQYRKFLFIDPGLPSELLPEKWLGDSAAALFADYYRTLAKPATRFFEFVIEHQKSGLKTDDSYNFLDHPLINSTVESRKM</sequence>
<evidence type="ECO:0000313" key="4">
    <source>
        <dbReference type="EMBL" id="PYZ94852.1"/>
    </source>
</evidence>
<dbReference type="AlphaFoldDB" id="A0A323TIA0"/>
<dbReference type="NCBIfam" id="TIGR02277">
    <property type="entry name" value="PaaX_trns_reg"/>
    <property type="match status" value="1"/>
</dbReference>
<comment type="caution">
    <text evidence="4">The sequence shown here is derived from an EMBL/GenBank/DDBJ whole genome shotgun (WGS) entry which is preliminary data.</text>
</comment>
<dbReference type="Gene3D" id="1.10.10.10">
    <property type="entry name" value="Winged helix-like DNA-binding domain superfamily/Winged helix DNA-binding domain"/>
    <property type="match status" value="1"/>
</dbReference>
<dbReference type="InterPro" id="IPR048846">
    <property type="entry name" value="PaaX-like_central"/>
</dbReference>
<name>A0A323TIA0_9BACI</name>
<proteinExistence type="predicted"/>
<feature type="domain" description="Transcriptional repressor PaaX-like central Cas2-like" evidence="3">
    <location>
        <begin position="92"/>
        <end position="173"/>
    </location>
</feature>
<dbReference type="InterPro" id="IPR011965">
    <property type="entry name" value="PaaX_trns_reg"/>
</dbReference>
<feature type="domain" description="Transcriptional repressor PaaX-like N-terminal" evidence="1">
    <location>
        <begin position="7"/>
        <end position="75"/>
    </location>
</feature>
<dbReference type="Pfam" id="PF07848">
    <property type="entry name" value="PaaX"/>
    <property type="match status" value="1"/>
</dbReference>